<dbReference type="EMBL" id="CAJVPL010001578">
    <property type="protein sequence ID" value="CAG8578288.1"/>
    <property type="molecule type" value="Genomic_DNA"/>
</dbReference>
<sequence>MSAAAGNLPYLVLVEIFSEIEENLPNRYQTLLSCSLVNRYWCRHALPFLWRRPFNCRPENYAKLLSIYLQFTDPDDLTLLDLDITLPSSSSSSLLLPYPSFIKHIDFCHFVDAVQSWMTTDADFKKGKNRWNWKPQWFHREIPISQEVFSIVKRGFVDALLLNFIQYGAKVKSIAFSSQNKEMCLDELLWPFEENVSKLVENVDSVSVSGMFQKKKVFGKLAKVCNNVQNMEITIEGNAGNSYAQLSTEYIQLGNFIQSQKNLNSLDLTLREKSREFIPLFLHSIWSTRSTLKHLSLYTADFRDVKHPLIGLASCDKLESLEFRYCKGLTGDFVAPFVSDGAMKNLKKVRVLGGCCP</sequence>
<protein>
    <submittedName>
        <fullName evidence="2">4886_t:CDS:1</fullName>
    </submittedName>
</protein>
<dbReference type="Proteomes" id="UP000789831">
    <property type="component" value="Unassembled WGS sequence"/>
</dbReference>
<organism evidence="2 3">
    <name type="scientific">Ambispora gerdemannii</name>
    <dbReference type="NCBI Taxonomy" id="144530"/>
    <lineage>
        <taxon>Eukaryota</taxon>
        <taxon>Fungi</taxon>
        <taxon>Fungi incertae sedis</taxon>
        <taxon>Mucoromycota</taxon>
        <taxon>Glomeromycotina</taxon>
        <taxon>Glomeromycetes</taxon>
        <taxon>Archaeosporales</taxon>
        <taxon>Ambisporaceae</taxon>
        <taxon>Ambispora</taxon>
    </lineage>
</organism>
<keyword evidence="3" id="KW-1185">Reference proteome</keyword>
<feature type="domain" description="F-box" evidence="1">
    <location>
        <begin position="7"/>
        <end position="54"/>
    </location>
</feature>
<comment type="caution">
    <text evidence="2">The sequence shown here is derived from an EMBL/GenBank/DDBJ whole genome shotgun (WGS) entry which is preliminary data.</text>
</comment>
<evidence type="ECO:0000259" key="1">
    <source>
        <dbReference type="Pfam" id="PF12937"/>
    </source>
</evidence>
<dbReference type="OrthoDB" id="2391371at2759"/>
<evidence type="ECO:0000313" key="2">
    <source>
        <dbReference type="EMBL" id="CAG8578288.1"/>
    </source>
</evidence>
<evidence type="ECO:0000313" key="3">
    <source>
        <dbReference type="Proteomes" id="UP000789831"/>
    </source>
</evidence>
<proteinExistence type="predicted"/>
<name>A0A9N9BUI1_9GLOM</name>
<accession>A0A9N9BUI1</accession>
<dbReference type="AlphaFoldDB" id="A0A9N9BUI1"/>
<dbReference type="SUPFAM" id="SSF52047">
    <property type="entry name" value="RNI-like"/>
    <property type="match status" value="1"/>
</dbReference>
<reference evidence="2" key="1">
    <citation type="submission" date="2021-06" db="EMBL/GenBank/DDBJ databases">
        <authorList>
            <person name="Kallberg Y."/>
            <person name="Tangrot J."/>
            <person name="Rosling A."/>
        </authorList>
    </citation>
    <scope>NUCLEOTIDE SEQUENCE</scope>
    <source>
        <strain evidence="2">MT106</strain>
    </source>
</reference>
<dbReference type="Pfam" id="PF12937">
    <property type="entry name" value="F-box-like"/>
    <property type="match status" value="1"/>
</dbReference>
<gene>
    <name evidence="2" type="ORF">AGERDE_LOCUS7991</name>
</gene>
<dbReference type="InterPro" id="IPR032675">
    <property type="entry name" value="LRR_dom_sf"/>
</dbReference>
<dbReference type="InterPro" id="IPR001810">
    <property type="entry name" value="F-box_dom"/>
</dbReference>
<dbReference type="Gene3D" id="3.80.10.10">
    <property type="entry name" value="Ribonuclease Inhibitor"/>
    <property type="match status" value="1"/>
</dbReference>
<feature type="non-terminal residue" evidence="2">
    <location>
        <position position="1"/>
    </location>
</feature>